<dbReference type="EMBL" id="QZWZ01000034">
    <property type="protein sequence ID" value="RJT30814.1"/>
    <property type="molecule type" value="Genomic_DNA"/>
</dbReference>
<feature type="coiled-coil region" evidence="1">
    <location>
        <begin position="8"/>
        <end position="71"/>
    </location>
</feature>
<evidence type="ECO:0000313" key="3">
    <source>
        <dbReference type="Proteomes" id="UP000272706"/>
    </source>
</evidence>
<comment type="caution">
    <text evidence="2">The sequence shown here is derived from an EMBL/GenBank/DDBJ whole genome shotgun (WGS) entry which is preliminary data.</text>
</comment>
<organism evidence="2 3">
    <name type="scientific">Mesorhizobium waimense</name>
    <dbReference type="NCBI Taxonomy" id="1300307"/>
    <lineage>
        <taxon>Bacteria</taxon>
        <taxon>Pseudomonadati</taxon>
        <taxon>Pseudomonadota</taxon>
        <taxon>Alphaproteobacteria</taxon>
        <taxon>Hyphomicrobiales</taxon>
        <taxon>Phyllobacteriaceae</taxon>
        <taxon>Mesorhizobium</taxon>
    </lineage>
</organism>
<evidence type="ECO:0000256" key="1">
    <source>
        <dbReference type="SAM" id="Coils"/>
    </source>
</evidence>
<keyword evidence="1" id="KW-0175">Coiled coil</keyword>
<dbReference type="AlphaFoldDB" id="A0A3A5KE04"/>
<protein>
    <submittedName>
        <fullName evidence="2">Uncharacterized protein</fullName>
    </submittedName>
</protein>
<evidence type="ECO:0000313" key="2">
    <source>
        <dbReference type="EMBL" id="RJT30814.1"/>
    </source>
</evidence>
<accession>A0A3A5KE04</accession>
<sequence>MEAYIAIMSRTLSIAEKLTRNAEKLQQAYAGLAKSLGAGDAVGRERAQAGIAELNAEYESLAEQLRFAELEAREIAAPRGRKPAKPLRELALDALDDLGVPASPALIADLTAALTGIRPSPSRFASLRRDEENAARRNIAARPAWIVPAINAAELTAIPRLLSSSAWNLERRIIGSRSMRTDHLRIAESLARRLKQLREAGAPEAKNVERLLFPIARAIPGATETGQPIDTDRLTEAARAELSVLEDADRTERGEACARFTTASQQVRLWGRPVLIDTAAASRAIK</sequence>
<dbReference type="OrthoDB" id="8443433at2"/>
<reference evidence="2 3" key="1">
    <citation type="submission" date="2018-09" db="EMBL/GenBank/DDBJ databases">
        <title>Mesorhizobium carmichaelinearum sp. nov. isolated from Carmichaelinea spp. root nodules in New Zealand.</title>
        <authorList>
            <person name="De Meyer S.E."/>
        </authorList>
    </citation>
    <scope>NUCLEOTIDE SEQUENCE [LARGE SCALE GENOMIC DNA]</scope>
    <source>
        <strain evidence="2 3">ICMP19557</strain>
    </source>
</reference>
<dbReference type="Proteomes" id="UP000272706">
    <property type="component" value="Unassembled WGS sequence"/>
</dbReference>
<keyword evidence="3" id="KW-1185">Reference proteome</keyword>
<gene>
    <name evidence="2" type="ORF">D3227_29900</name>
</gene>
<proteinExistence type="predicted"/>
<name>A0A3A5KE04_9HYPH</name>
<dbReference type="RefSeq" id="WP_120017810.1">
    <property type="nucleotide sequence ID" value="NZ_QZWZ01000034.1"/>
</dbReference>